<keyword evidence="2" id="KW-0472">Membrane</keyword>
<reference evidence="5" key="1">
    <citation type="submission" date="2016-09" db="EMBL/GenBank/DDBJ databases">
        <authorList>
            <person name="Gulvik C.A."/>
        </authorList>
    </citation>
    <scope>NUCLEOTIDE SEQUENCE [LARGE SCALE GENOMIC DNA]</scope>
    <source>
        <strain evidence="5">LMG 26306</strain>
    </source>
</reference>
<dbReference type="AlphaFoldDB" id="A0A1E5H1J4"/>
<dbReference type="STRING" id="903983.BCR23_13235"/>
<keyword evidence="2" id="KW-1133">Transmembrane helix</keyword>
<feature type="transmembrane region" description="Helical" evidence="2">
    <location>
        <begin position="189"/>
        <end position="208"/>
    </location>
</feature>
<evidence type="ECO:0000256" key="1">
    <source>
        <dbReference type="ARBA" id="ARBA00009067"/>
    </source>
</evidence>
<feature type="domain" description="CAAX prenyl protease 2/Lysostaphin resistance protein A-like" evidence="3">
    <location>
        <begin position="132"/>
        <end position="224"/>
    </location>
</feature>
<keyword evidence="2" id="KW-0812">Transmembrane</keyword>
<dbReference type="Proteomes" id="UP000094764">
    <property type="component" value="Unassembled WGS sequence"/>
</dbReference>
<dbReference type="InterPro" id="IPR003675">
    <property type="entry name" value="Rce1/LyrA-like_dom"/>
</dbReference>
<organism evidence="4 5">
    <name type="scientific">Enterococcus quebecensis</name>
    <dbReference type="NCBI Taxonomy" id="903983"/>
    <lineage>
        <taxon>Bacteria</taxon>
        <taxon>Bacillati</taxon>
        <taxon>Bacillota</taxon>
        <taxon>Bacilli</taxon>
        <taxon>Lactobacillales</taxon>
        <taxon>Enterococcaceae</taxon>
        <taxon>Enterococcus</taxon>
    </lineage>
</organism>
<dbReference type="EMBL" id="MIKB01000002">
    <property type="protein sequence ID" value="OEG18897.1"/>
    <property type="molecule type" value="Genomic_DNA"/>
</dbReference>
<evidence type="ECO:0000259" key="3">
    <source>
        <dbReference type="Pfam" id="PF02517"/>
    </source>
</evidence>
<gene>
    <name evidence="4" type="ORF">BCR23_13235</name>
</gene>
<comment type="similarity">
    <text evidence="1">Belongs to the UPF0177 family.</text>
</comment>
<proteinExistence type="inferred from homology"/>
<sequence length="227" mass="26791">MKEKVKVIRGVIKKSVFLCLIFLVWSLSYVEEIFIENPNFIRNNQTILLTVHIIIACLLLYWIYQKYQKQLQLNNPRNFGFHKFTKNKGLFFIAMVILNQMIDLVYTFLENQEVTNIPENQEILNKMIDIMPISMFFTIVIFAPLGEELIFRGIFFNYFFTKNSKSNNLLVVLVSGLVFGLLHEQNISLNLLVYASAGWILGFIYLYTKDIRYSIAFHFLNNFLSYF</sequence>
<evidence type="ECO:0000313" key="4">
    <source>
        <dbReference type="EMBL" id="OEG18897.1"/>
    </source>
</evidence>
<feature type="transmembrane region" description="Helical" evidence="2">
    <location>
        <begin position="129"/>
        <end position="146"/>
    </location>
</feature>
<feature type="transmembrane region" description="Helical" evidence="2">
    <location>
        <begin position="167"/>
        <end position="183"/>
    </location>
</feature>
<dbReference type="Pfam" id="PF02517">
    <property type="entry name" value="Rce1-like"/>
    <property type="match status" value="1"/>
</dbReference>
<dbReference type="GO" id="GO:0004175">
    <property type="term" value="F:endopeptidase activity"/>
    <property type="evidence" value="ECO:0007669"/>
    <property type="project" value="UniProtKB-ARBA"/>
</dbReference>
<keyword evidence="5" id="KW-1185">Reference proteome</keyword>
<dbReference type="GO" id="GO:0080120">
    <property type="term" value="P:CAAX-box protein maturation"/>
    <property type="evidence" value="ECO:0007669"/>
    <property type="project" value="UniProtKB-ARBA"/>
</dbReference>
<accession>A0A1E5H1J4</accession>
<comment type="caution">
    <text evidence="4">The sequence shown here is derived from an EMBL/GenBank/DDBJ whole genome shotgun (WGS) entry which is preliminary data.</text>
</comment>
<evidence type="ECO:0000256" key="2">
    <source>
        <dbReference type="SAM" id="Phobius"/>
    </source>
</evidence>
<protein>
    <recommendedName>
        <fullName evidence="3">CAAX prenyl protease 2/Lysostaphin resistance protein A-like domain-containing protein</fullName>
    </recommendedName>
</protein>
<name>A0A1E5H1J4_9ENTE</name>
<dbReference type="InterPro" id="IPR052710">
    <property type="entry name" value="CAAX_protease"/>
</dbReference>
<feature type="transmembrane region" description="Helical" evidence="2">
    <location>
        <begin position="46"/>
        <end position="64"/>
    </location>
</feature>
<dbReference type="RefSeq" id="WP_069634084.1">
    <property type="nucleotide sequence ID" value="NZ_JXKZ01000026.1"/>
</dbReference>
<dbReference type="PANTHER" id="PTHR36435">
    <property type="entry name" value="SLR1288 PROTEIN"/>
    <property type="match status" value="1"/>
</dbReference>
<evidence type="ECO:0000313" key="5">
    <source>
        <dbReference type="Proteomes" id="UP000094764"/>
    </source>
</evidence>
<feature type="transmembrane region" description="Helical" evidence="2">
    <location>
        <begin position="89"/>
        <end position="109"/>
    </location>
</feature>
<dbReference type="PANTHER" id="PTHR36435:SF1">
    <property type="entry name" value="CAAX AMINO TERMINAL PROTEASE FAMILY PROTEIN"/>
    <property type="match status" value="1"/>
</dbReference>